<proteinExistence type="predicted"/>
<dbReference type="SMART" id="SM00364">
    <property type="entry name" value="LRR_BAC"/>
    <property type="match status" value="2"/>
</dbReference>
<evidence type="ECO:0000313" key="4">
    <source>
        <dbReference type="EMBL" id="PPQ88886.1"/>
    </source>
</evidence>
<dbReference type="PRINTS" id="PR00019">
    <property type="entry name" value="LEURICHRPT"/>
</dbReference>
<feature type="region of interest" description="Disordered" evidence="3">
    <location>
        <begin position="524"/>
        <end position="611"/>
    </location>
</feature>
<feature type="compositionally biased region" description="Low complexity" evidence="3">
    <location>
        <begin position="23"/>
        <end position="48"/>
    </location>
</feature>
<feature type="compositionally biased region" description="Low complexity" evidence="3">
    <location>
        <begin position="690"/>
        <end position="702"/>
    </location>
</feature>
<dbReference type="GO" id="GO:0005737">
    <property type="term" value="C:cytoplasm"/>
    <property type="evidence" value="ECO:0007669"/>
    <property type="project" value="TreeGrafter"/>
</dbReference>
<dbReference type="PROSITE" id="PS51450">
    <property type="entry name" value="LRR"/>
    <property type="match status" value="5"/>
</dbReference>
<feature type="region of interest" description="Disordered" evidence="3">
    <location>
        <begin position="452"/>
        <end position="508"/>
    </location>
</feature>
<evidence type="ECO:0000256" key="1">
    <source>
        <dbReference type="ARBA" id="ARBA00022614"/>
    </source>
</evidence>
<dbReference type="SMART" id="SM00369">
    <property type="entry name" value="LRR_TYP"/>
    <property type="match status" value="8"/>
</dbReference>
<evidence type="ECO:0000256" key="3">
    <source>
        <dbReference type="SAM" id="MobiDB-lite"/>
    </source>
</evidence>
<dbReference type="InterPro" id="IPR001611">
    <property type="entry name" value="Leu-rich_rpt"/>
</dbReference>
<dbReference type="OrthoDB" id="1517790at2759"/>
<feature type="compositionally biased region" description="Polar residues" evidence="3">
    <location>
        <begin position="1"/>
        <end position="16"/>
    </location>
</feature>
<feature type="region of interest" description="Disordered" evidence="3">
    <location>
        <begin position="687"/>
        <end position="706"/>
    </location>
</feature>
<dbReference type="AlphaFoldDB" id="A0A409XDQ3"/>
<dbReference type="EMBL" id="NHYD01001992">
    <property type="protein sequence ID" value="PPQ88886.1"/>
    <property type="molecule type" value="Genomic_DNA"/>
</dbReference>
<evidence type="ECO:0000313" key="5">
    <source>
        <dbReference type="Proteomes" id="UP000283269"/>
    </source>
</evidence>
<keyword evidence="2" id="KW-0677">Repeat</keyword>
<gene>
    <name evidence="4" type="ORF">CVT25_009121</name>
</gene>
<dbReference type="Pfam" id="PF13855">
    <property type="entry name" value="LRR_8"/>
    <property type="match status" value="1"/>
</dbReference>
<dbReference type="Pfam" id="PF13516">
    <property type="entry name" value="LRR_6"/>
    <property type="match status" value="2"/>
</dbReference>
<name>A0A409XDQ3_PSICY</name>
<dbReference type="PANTHER" id="PTHR15454">
    <property type="entry name" value="NISCHARIN RELATED"/>
    <property type="match status" value="1"/>
</dbReference>
<dbReference type="InterPro" id="IPR003591">
    <property type="entry name" value="Leu-rich_rpt_typical-subtyp"/>
</dbReference>
<dbReference type="Gene3D" id="3.80.10.10">
    <property type="entry name" value="Ribonuclease Inhibitor"/>
    <property type="match status" value="3"/>
</dbReference>
<accession>A0A409XDQ3</accession>
<sequence>MSRIPQPSSSRTSLKPPSTPGKSRIAAPSSPSAARTRTITTARSATPTKSKAVEKTPMVEDTPTPTLSIKEAIALKRAEAKKAQARIGGGGGSGGLEDVGALADTLPDIKAPEEEEDLLGRMSVRDTIEQARSTGTLNLATRSLPCLPSALFEIHLGLNPDPLKSVPHEPVLPASESKPGRRGGEKPAWFEAQDLTVLKAWNNDIQEIQHEISLFGSLKTIDLHKNKLSSLPNAFADLTSLTVLDLSHNSLTSLPDKLFALPQLSTLNVSYNLLTSLPFNAPFAGINPRSRPGQQSSGGFFTPQVVHATTSLPHLLVLDASHNKISADSIHDSIPVSLVKLDLSGNPLGPSQNLLRNLAPLKKLKELKLQKATISDDSFPPNLLTQPEFVSLRLLDISETQVTPDAAKLALKDLKQELDFDFSTEDPPDGVTRVLVGKQVLKEPWELEMERKASAKKAAASQAPLADDWSTPAPPPRASATASESASKTPPAQNKPAPAPAKPKPKEVVKEAWEIEAEQGLLTEGGRRRARAAAAQAQAQAEASGSASERGAGSSSPSQTSPSSGLSSAQYFTHNTQTLKLPASAPPTKAAGHARAFSMAAPSSSSFSPGASSRTADLIVPTPTLPLSTIVAQPFAQSLRVLVLANRRMDRTFELPAFPENTSASGYLPNLEELDLEGCNLGDLVPVHRSSGSGASSETSSTPPRASELVIPTLSKLFPSLRTLNLSYNGLTDASLTSLALSELILTSPHRKGLRHLRLRGNRISELDGFLDLAESFKGNREVPAWKMEELDLRDNEIGKLPPELGLLPLDVFLVDGNTFRVPQRRVWEREGTKGLLSWLRGRIE</sequence>
<organism evidence="4 5">
    <name type="scientific">Psilocybe cyanescens</name>
    <dbReference type="NCBI Taxonomy" id="93625"/>
    <lineage>
        <taxon>Eukaryota</taxon>
        <taxon>Fungi</taxon>
        <taxon>Dikarya</taxon>
        <taxon>Basidiomycota</taxon>
        <taxon>Agaricomycotina</taxon>
        <taxon>Agaricomycetes</taxon>
        <taxon>Agaricomycetidae</taxon>
        <taxon>Agaricales</taxon>
        <taxon>Agaricineae</taxon>
        <taxon>Strophariaceae</taxon>
        <taxon>Psilocybe</taxon>
    </lineage>
</organism>
<feature type="compositionally biased region" description="Low complexity" evidence="3">
    <location>
        <begin position="532"/>
        <end position="570"/>
    </location>
</feature>
<comment type="caution">
    <text evidence="4">The sequence shown here is derived from an EMBL/GenBank/DDBJ whole genome shotgun (WGS) entry which is preliminary data.</text>
</comment>
<protein>
    <recommendedName>
        <fullName evidence="6">L domain-like protein</fullName>
    </recommendedName>
</protein>
<feature type="region of interest" description="Disordered" evidence="3">
    <location>
        <begin position="1"/>
        <end position="65"/>
    </location>
</feature>
<reference evidence="4 5" key="1">
    <citation type="journal article" date="2018" name="Evol. Lett.">
        <title>Horizontal gene cluster transfer increased hallucinogenic mushroom diversity.</title>
        <authorList>
            <person name="Reynolds H.T."/>
            <person name="Vijayakumar V."/>
            <person name="Gluck-Thaler E."/>
            <person name="Korotkin H.B."/>
            <person name="Matheny P.B."/>
            <person name="Slot J.C."/>
        </authorList>
    </citation>
    <scope>NUCLEOTIDE SEQUENCE [LARGE SCALE GENOMIC DNA]</scope>
    <source>
        <strain evidence="4 5">2631</strain>
    </source>
</reference>
<dbReference type="InParanoid" id="A0A409XDQ3"/>
<dbReference type="SUPFAM" id="SSF52058">
    <property type="entry name" value="L domain-like"/>
    <property type="match status" value="1"/>
</dbReference>
<feature type="compositionally biased region" description="Low complexity" evidence="3">
    <location>
        <begin position="478"/>
        <end position="496"/>
    </location>
</feature>
<keyword evidence="5" id="KW-1185">Reference proteome</keyword>
<keyword evidence="1" id="KW-0433">Leucine-rich repeat</keyword>
<dbReference type="InterPro" id="IPR032675">
    <property type="entry name" value="LRR_dom_sf"/>
</dbReference>
<feature type="region of interest" description="Disordered" evidence="3">
    <location>
        <begin position="167"/>
        <end position="186"/>
    </location>
</feature>
<evidence type="ECO:0000256" key="2">
    <source>
        <dbReference type="ARBA" id="ARBA00022737"/>
    </source>
</evidence>
<feature type="compositionally biased region" description="Low complexity" evidence="3">
    <location>
        <begin position="594"/>
        <end position="611"/>
    </location>
</feature>
<evidence type="ECO:0008006" key="6">
    <source>
        <dbReference type="Google" id="ProtNLM"/>
    </source>
</evidence>
<dbReference type="Proteomes" id="UP000283269">
    <property type="component" value="Unassembled WGS sequence"/>
</dbReference>
<dbReference type="STRING" id="93625.A0A409XDQ3"/>